<evidence type="ECO:0000256" key="1">
    <source>
        <dbReference type="SAM" id="Phobius"/>
    </source>
</evidence>
<proteinExistence type="predicted"/>
<gene>
    <name evidence="2" type="ORF">GDO86_015578</name>
</gene>
<keyword evidence="3" id="KW-1185">Reference proteome</keyword>
<sequence length="99" mass="11367">MAHLQKYPRAQGKIKYSENVYHIPCTLPYTKSLISNLFSFMFCYASLLSTVSLSSFILFYISPLSSVFHLSFFCIIPFYSFSFLVISEHIGLLLLPSHL</sequence>
<protein>
    <submittedName>
        <fullName evidence="2">Uncharacterized protein</fullName>
    </submittedName>
</protein>
<evidence type="ECO:0000313" key="2">
    <source>
        <dbReference type="EMBL" id="KAG8448536.1"/>
    </source>
</evidence>
<reference evidence="2" key="1">
    <citation type="thesis" date="2020" institute="ProQuest LLC" country="789 East Eisenhower Parkway, Ann Arbor, MI, USA">
        <title>Comparative Genomics and Chromosome Evolution.</title>
        <authorList>
            <person name="Mudd A.B."/>
        </authorList>
    </citation>
    <scope>NUCLEOTIDE SEQUENCE</scope>
    <source>
        <strain evidence="2">Female2</strain>
        <tissue evidence="2">Blood</tissue>
    </source>
</reference>
<dbReference type="EMBL" id="JAACNH010000003">
    <property type="protein sequence ID" value="KAG8448536.1"/>
    <property type="molecule type" value="Genomic_DNA"/>
</dbReference>
<keyword evidence="1" id="KW-0812">Transmembrane</keyword>
<accession>A0A8T2K1U0</accession>
<dbReference type="AlphaFoldDB" id="A0A8T2K1U0"/>
<feature type="transmembrane region" description="Helical" evidence="1">
    <location>
        <begin position="67"/>
        <end position="95"/>
    </location>
</feature>
<keyword evidence="1" id="KW-0472">Membrane</keyword>
<organism evidence="2 3">
    <name type="scientific">Hymenochirus boettgeri</name>
    <name type="common">Congo dwarf clawed frog</name>
    <dbReference type="NCBI Taxonomy" id="247094"/>
    <lineage>
        <taxon>Eukaryota</taxon>
        <taxon>Metazoa</taxon>
        <taxon>Chordata</taxon>
        <taxon>Craniata</taxon>
        <taxon>Vertebrata</taxon>
        <taxon>Euteleostomi</taxon>
        <taxon>Amphibia</taxon>
        <taxon>Batrachia</taxon>
        <taxon>Anura</taxon>
        <taxon>Pipoidea</taxon>
        <taxon>Pipidae</taxon>
        <taxon>Pipinae</taxon>
        <taxon>Hymenochirus</taxon>
    </lineage>
</organism>
<keyword evidence="1" id="KW-1133">Transmembrane helix</keyword>
<evidence type="ECO:0000313" key="3">
    <source>
        <dbReference type="Proteomes" id="UP000812440"/>
    </source>
</evidence>
<name>A0A8T2K1U0_9PIPI</name>
<feature type="transmembrane region" description="Helical" evidence="1">
    <location>
        <begin position="37"/>
        <end position="61"/>
    </location>
</feature>
<comment type="caution">
    <text evidence="2">The sequence shown here is derived from an EMBL/GenBank/DDBJ whole genome shotgun (WGS) entry which is preliminary data.</text>
</comment>
<dbReference type="Proteomes" id="UP000812440">
    <property type="component" value="Chromosome 8_10"/>
</dbReference>